<reference evidence="3 4" key="1">
    <citation type="journal article" date="2020" name="Genomics">
        <title>Complete, high-quality genomes from long-read metagenomic sequencing of two wolf lichen thalli reveals enigmatic genome architecture.</title>
        <authorList>
            <person name="McKenzie S.K."/>
            <person name="Walston R.F."/>
            <person name="Allen J.L."/>
        </authorList>
    </citation>
    <scope>NUCLEOTIDE SEQUENCE [LARGE SCALE GENOMIC DNA]</scope>
    <source>
        <strain evidence="3">WasteWater2</strain>
    </source>
</reference>
<dbReference type="OrthoDB" id="5840532at2759"/>
<comment type="similarity">
    <text evidence="1">Belongs to the short-chain dehydrogenases/reductases (SDR) family.</text>
</comment>
<evidence type="ECO:0000313" key="4">
    <source>
        <dbReference type="Proteomes" id="UP000578531"/>
    </source>
</evidence>
<dbReference type="Pfam" id="PF13561">
    <property type="entry name" value="adh_short_C2"/>
    <property type="match status" value="1"/>
</dbReference>
<dbReference type="PANTHER" id="PTHR42760">
    <property type="entry name" value="SHORT-CHAIN DEHYDROGENASES/REDUCTASES FAMILY MEMBER"/>
    <property type="match status" value="1"/>
</dbReference>
<keyword evidence="4" id="KW-1185">Reference proteome</keyword>
<name>A0A8H6FUX2_9LECA</name>
<comment type="caution">
    <text evidence="3">The sequence shown here is derived from an EMBL/GenBank/DDBJ whole genome shotgun (WGS) entry which is preliminary data.</text>
</comment>
<dbReference type="PRINTS" id="PR00080">
    <property type="entry name" value="SDRFAMILY"/>
</dbReference>
<dbReference type="GO" id="GO:0016616">
    <property type="term" value="F:oxidoreductase activity, acting on the CH-OH group of donors, NAD or NADP as acceptor"/>
    <property type="evidence" value="ECO:0007669"/>
    <property type="project" value="TreeGrafter"/>
</dbReference>
<gene>
    <name evidence="3" type="ORF">HO173_006753</name>
</gene>
<dbReference type="InterPro" id="IPR036291">
    <property type="entry name" value="NAD(P)-bd_dom_sf"/>
</dbReference>
<dbReference type="AlphaFoldDB" id="A0A8H6FUX2"/>
<evidence type="ECO:0000256" key="2">
    <source>
        <dbReference type="ARBA" id="ARBA00022857"/>
    </source>
</evidence>
<dbReference type="SUPFAM" id="SSF51735">
    <property type="entry name" value="NAD(P)-binding Rossmann-fold domains"/>
    <property type="match status" value="1"/>
</dbReference>
<dbReference type="Proteomes" id="UP000578531">
    <property type="component" value="Unassembled WGS sequence"/>
</dbReference>
<dbReference type="RefSeq" id="XP_037164504.1">
    <property type="nucleotide sequence ID" value="XM_037308661.1"/>
</dbReference>
<organism evidence="3 4">
    <name type="scientific">Letharia columbiana</name>
    <dbReference type="NCBI Taxonomy" id="112416"/>
    <lineage>
        <taxon>Eukaryota</taxon>
        <taxon>Fungi</taxon>
        <taxon>Dikarya</taxon>
        <taxon>Ascomycota</taxon>
        <taxon>Pezizomycotina</taxon>
        <taxon>Lecanoromycetes</taxon>
        <taxon>OSLEUM clade</taxon>
        <taxon>Lecanoromycetidae</taxon>
        <taxon>Lecanorales</taxon>
        <taxon>Lecanorineae</taxon>
        <taxon>Parmeliaceae</taxon>
        <taxon>Letharia</taxon>
    </lineage>
</organism>
<dbReference type="FunFam" id="3.40.50.720:FF:000084">
    <property type="entry name" value="Short-chain dehydrogenase reductase"/>
    <property type="match status" value="1"/>
</dbReference>
<keyword evidence="2" id="KW-0521">NADP</keyword>
<dbReference type="EMBL" id="JACCJC010000026">
    <property type="protein sequence ID" value="KAF6235126.1"/>
    <property type="molecule type" value="Genomic_DNA"/>
</dbReference>
<dbReference type="InterPro" id="IPR002347">
    <property type="entry name" value="SDR_fam"/>
</dbReference>
<sequence>MTAPTAYSITGFALITGATSGIGRETGFSMAEAGVAGIVFADRNEQGAREAAEESKCYAQTPNYRAIAVAVDVTDPSSVQEMVDQTMKEFGRIDYNVNSAGVAMDVRDRIYDASIDEFDKIAAINTKGTMLCMRAVSKAMLTQESVKYQSRNGERDLGRGCIVNLGSVNSYIAGPKSLPYISSKFAVLGMTKAAAFDCRAEGIRVNAVCPSFVSTPMMQHALNKSSNPEGVKQILGPVGRMAMPEEVAGMIIFLCSPASSYINGTGLLIDAGMSLTSHLS</sequence>
<proteinExistence type="inferred from homology"/>
<dbReference type="PRINTS" id="PR00081">
    <property type="entry name" value="GDHRDH"/>
</dbReference>
<dbReference type="Gene3D" id="3.40.50.720">
    <property type="entry name" value="NAD(P)-binding Rossmann-like Domain"/>
    <property type="match status" value="1"/>
</dbReference>
<accession>A0A8H6FUX2</accession>
<evidence type="ECO:0000313" key="3">
    <source>
        <dbReference type="EMBL" id="KAF6235126.1"/>
    </source>
</evidence>
<evidence type="ECO:0000256" key="1">
    <source>
        <dbReference type="ARBA" id="ARBA00006484"/>
    </source>
</evidence>
<dbReference type="CDD" id="cd05233">
    <property type="entry name" value="SDR_c"/>
    <property type="match status" value="1"/>
</dbReference>
<protein>
    <submittedName>
        <fullName evidence="3">Uncharacterized protein</fullName>
    </submittedName>
</protein>
<dbReference type="GeneID" id="59288413"/>